<keyword evidence="3" id="KW-0732">Signal</keyword>
<evidence type="ECO:0000256" key="2">
    <source>
        <dbReference type="PROSITE-ProRule" id="PRU00497"/>
    </source>
</evidence>
<dbReference type="Pfam" id="PF00379">
    <property type="entry name" value="Chitin_bind_4"/>
    <property type="match status" value="1"/>
</dbReference>
<dbReference type="InterPro" id="IPR050468">
    <property type="entry name" value="Cuticle_Struct_Prot"/>
</dbReference>
<dbReference type="PROSITE" id="PS00233">
    <property type="entry name" value="CHIT_BIND_RR_1"/>
    <property type="match status" value="1"/>
</dbReference>
<dbReference type="PROSITE" id="PS51155">
    <property type="entry name" value="CHIT_BIND_RR_2"/>
    <property type="match status" value="1"/>
</dbReference>
<dbReference type="GO" id="GO:0062129">
    <property type="term" value="C:chitin-based extracellular matrix"/>
    <property type="evidence" value="ECO:0007669"/>
    <property type="project" value="TreeGrafter"/>
</dbReference>
<feature type="signal peptide" evidence="3">
    <location>
        <begin position="1"/>
        <end position="16"/>
    </location>
</feature>
<dbReference type="GO" id="GO:0008010">
    <property type="term" value="F:structural constituent of chitin-based larval cuticle"/>
    <property type="evidence" value="ECO:0007669"/>
    <property type="project" value="TreeGrafter"/>
</dbReference>
<feature type="chain" id="PRO_5043777464" evidence="3">
    <location>
        <begin position="17"/>
        <end position="142"/>
    </location>
</feature>
<dbReference type="InterPro" id="IPR000618">
    <property type="entry name" value="Insect_cuticle"/>
</dbReference>
<keyword evidence="1 2" id="KW-0193">Cuticle</keyword>
<sequence>MFKLVVFVVIVAAVYAAEEPVRVVRQGVVPIVQPTIQPIVATLNPYLRGNYPHHAYVKGAEATARIVSQHNDAAPDGSAYAYSYETENGIAVQEQGQWRPISPEEGIQAVVGSYRTPLSDGRIQIVEYSADENGYRPVIKYQ</sequence>
<protein>
    <submittedName>
        <fullName evidence="4">Uncharacterized protein</fullName>
    </submittedName>
</protein>
<gene>
    <name evidence="4" type="ORF">WA026_003499</name>
</gene>
<organism evidence="4 5">
    <name type="scientific">Henosepilachna vigintioctopunctata</name>
    <dbReference type="NCBI Taxonomy" id="420089"/>
    <lineage>
        <taxon>Eukaryota</taxon>
        <taxon>Metazoa</taxon>
        <taxon>Ecdysozoa</taxon>
        <taxon>Arthropoda</taxon>
        <taxon>Hexapoda</taxon>
        <taxon>Insecta</taxon>
        <taxon>Pterygota</taxon>
        <taxon>Neoptera</taxon>
        <taxon>Endopterygota</taxon>
        <taxon>Coleoptera</taxon>
        <taxon>Polyphaga</taxon>
        <taxon>Cucujiformia</taxon>
        <taxon>Coccinelloidea</taxon>
        <taxon>Coccinellidae</taxon>
        <taxon>Epilachninae</taxon>
        <taxon>Epilachnini</taxon>
        <taxon>Henosepilachna</taxon>
    </lineage>
</organism>
<comment type="caution">
    <text evidence="4">The sequence shown here is derived from an EMBL/GenBank/DDBJ whole genome shotgun (WGS) entry which is preliminary data.</text>
</comment>
<dbReference type="Proteomes" id="UP001431783">
    <property type="component" value="Unassembled WGS sequence"/>
</dbReference>
<dbReference type="PANTHER" id="PTHR10380">
    <property type="entry name" value="CUTICLE PROTEIN"/>
    <property type="match status" value="1"/>
</dbReference>
<dbReference type="InterPro" id="IPR031311">
    <property type="entry name" value="CHIT_BIND_RR_consensus"/>
</dbReference>
<evidence type="ECO:0000313" key="4">
    <source>
        <dbReference type="EMBL" id="KAK9869767.1"/>
    </source>
</evidence>
<evidence type="ECO:0000313" key="5">
    <source>
        <dbReference type="Proteomes" id="UP001431783"/>
    </source>
</evidence>
<dbReference type="PANTHER" id="PTHR10380:SF173">
    <property type="entry name" value="CUTICULAR PROTEIN 47EF, ISOFORM C-RELATED"/>
    <property type="match status" value="1"/>
</dbReference>
<dbReference type="AlphaFoldDB" id="A0AAW1TN67"/>
<reference evidence="4 5" key="1">
    <citation type="submission" date="2023-03" db="EMBL/GenBank/DDBJ databases">
        <title>Genome insight into feeding habits of ladybird beetles.</title>
        <authorList>
            <person name="Li H.-S."/>
            <person name="Huang Y.-H."/>
            <person name="Pang H."/>
        </authorList>
    </citation>
    <scope>NUCLEOTIDE SEQUENCE [LARGE SCALE GENOMIC DNA]</scope>
    <source>
        <strain evidence="4">SYSU_2023b</strain>
        <tissue evidence="4">Whole body</tissue>
    </source>
</reference>
<dbReference type="PRINTS" id="PR00947">
    <property type="entry name" value="CUTICLE"/>
</dbReference>
<evidence type="ECO:0000256" key="3">
    <source>
        <dbReference type="SAM" id="SignalP"/>
    </source>
</evidence>
<dbReference type="EMBL" id="JARQZJ010000001">
    <property type="protein sequence ID" value="KAK9869767.1"/>
    <property type="molecule type" value="Genomic_DNA"/>
</dbReference>
<proteinExistence type="predicted"/>
<name>A0AAW1TN67_9CUCU</name>
<keyword evidence="5" id="KW-1185">Reference proteome</keyword>
<accession>A0AAW1TN67</accession>
<evidence type="ECO:0000256" key="1">
    <source>
        <dbReference type="ARBA" id="ARBA00022460"/>
    </source>
</evidence>